<name>A0A0C2W451_AMAMK</name>
<dbReference type="Pfam" id="PF03184">
    <property type="entry name" value="DDE_1"/>
    <property type="match status" value="1"/>
</dbReference>
<proteinExistence type="predicted"/>
<feature type="non-terminal residue" evidence="2">
    <location>
        <position position="204"/>
    </location>
</feature>
<dbReference type="STRING" id="946122.A0A0C2W451"/>
<sequence>LNWTERKATRAAQKIPDNWEDLCQKALLRMAHIIKEHDIPDALFINADQTQVVYAPGDKLTYAPCGMKQVTLVGGDEKRAFTVLVAVASNGSLLPFQAIYEGKTQRSCPSSKAPGYNELIKLGVRLEFSGTSTYWSNQKTMEAWVDNILVPYLEAQKLALGRPPSQKSLLLWDIWSVHRSQEMRSWLAKNHPNIILVYVPGGCT</sequence>
<dbReference type="AlphaFoldDB" id="A0A0C2W451"/>
<dbReference type="HOGENOM" id="CLU_046752_2_0_1"/>
<accession>A0A0C2W451</accession>
<dbReference type="Proteomes" id="UP000054549">
    <property type="component" value="Unassembled WGS sequence"/>
</dbReference>
<gene>
    <name evidence="2" type="ORF">M378DRAFT_36725</name>
</gene>
<evidence type="ECO:0000313" key="3">
    <source>
        <dbReference type="Proteomes" id="UP000054549"/>
    </source>
</evidence>
<dbReference type="OrthoDB" id="3341102at2759"/>
<dbReference type="GO" id="GO:0003676">
    <property type="term" value="F:nucleic acid binding"/>
    <property type="evidence" value="ECO:0007669"/>
    <property type="project" value="InterPro"/>
</dbReference>
<feature type="non-terminal residue" evidence="2">
    <location>
        <position position="1"/>
    </location>
</feature>
<dbReference type="InParanoid" id="A0A0C2W451"/>
<evidence type="ECO:0000313" key="2">
    <source>
        <dbReference type="EMBL" id="KIL55892.1"/>
    </source>
</evidence>
<keyword evidence="3" id="KW-1185">Reference proteome</keyword>
<dbReference type="InterPro" id="IPR004875">
    <property type="entry name" value="DDE_SF_endonuclease_dom"/>
</dbReference>
<feature type="domain" description="DDE-1" evidence="1">
    <location>
        <begin position="80"/>
        <end position="202"/>
    </location>
</feature>
<reference evidence="2 3" key="1">
    <citation type="submission" date="2014-04" db="EMBL/GenBank/DDBJ databases">
        <title>Evolutionary Origins and Diversification of the Mycorrhizal Mutualists.</title>
        <authorList>
            <consortium name="DOE Joint Genome Institute"/>
            <consortium name="Mycorrhizal Genomics Consortium"/>
            <person name="Kohler A."/>
            <person name="Kuo A."/>
            <person name="Nagy L.G."/>
            <person name="Floudas D."/>
            <person name="Copeland A."/>
            <person name="Barry K.W."/>
            <person name="Cichocki N."/>
            <person name="Veneault-Fourrey C."/>
            <person name="LaButti K."/>
            <person name="Lindquist E.A."/>
            <person name="Lipzen A."/>
            <person name="Lundell T."/>
            <person name="Morin E."/>
            <person name="Murat C."/>
            <person name="Riley R."/>
            <person name="Ohm R."/>
            <person name="Sun H."/>
            <person name="Tunlid A."/>
            <person name="Henrissat B."/>
            <person name="Grigoriev I.V."/>
            <person name="Hibbett D.S."/>
            <person name="Martin F."/>
        </authorList>
    </citation>
    <scope>NUCLEOTIDE SEQUENCE [LARGE SCALE GENOMIC DNA]</scope>
    <source>
        <strain evidence="2 3">Koide BX008</strain>
    </source>
</reference>
<protein>
    <recommendedName>
        <fullName evidence="1">DDE-1 domain-containing protein</fullName>
    </recommendedName>
</protein>
<evidence type="ECO:0000259" key="1">
    <source>
        <dbReference type="Pfam" id="PF03184"/>
    </source>
</evidence>
<organism evidence="2 3">
    <name type="scientific">Amanita muscaria (strain Koide BX008)</name>
    <dbReference type="NCBI Taxonomy" id="946122"/>
    <lineage>
        <taxon>Eukaryota</taxon>
        <taxon>Fungi</taxon>
        <taxon>Dikarya</taxon>
        <taxon>Basidiomycota</taxon>
        <taxon>Agaricomycotina</taxon>
        <taxon>Agaricomycetes</taxon>
        <taxon>Agaricomycetidae</taxon>
        <taxon>Agaricales</taxon>
        <taxon>Pluteineae</taxon>
        <taxon>Amanitaceae</taxon>
        <taxon>Amanita</taxon>
    </lineage>
</organism>
<dbReference type="EMBL" id="KN818462">
    <property type="protein sequence ID" value="KIL55892.1"/>
    <property type="molecule type" value="Genomic_DNA"/>
</dbReference>